<gene>
    <name evidence="1" type="ORF">H8700_00595</name>
</gene>
<dbReference type="EMBL" id="JACRSW010000001">
    <property type="protein sequence ID" value="MBC8556221.1"/>
    <property type="molecule type" value="Genomic_DNA"/>
</dbReference>
<proteinExistence type="predicted"/>
<evidence type="ECO:0008006" key="3">
    <source>
        <dbReference type="Google" id="ProtNLM"/>
    </source>
</evidence>
<dbReference type="RefSeq" id="WP_178414106.1">
    <property type="nucleotide sequence ID" value="NZ_JACRSW010000001.1"/>
</dbReference>
<keyword evidence="2" id="KW-1185">Reference proteome</keyword>
<dbReference type="Proteomes" id="UP000637513">
    <property type="component" value="Unassembled WGS sequence"/>
</dbReference>
<evidence type="ECO:0000313" key="2">
    <source>
        <dbReference type="Proteomes" id="UP000637513"/>
    </source>
</evidence>
<organism evidence="1 2">
    <name type="scientific">Jutongia hominis</name>
    <dbReference type="NCBI Taxonomy" id="2763664"/>
    <lineage>
        <taxon>Bacteria</taxon>
        <taxon>Bacillati</taxon>
        <taxon>Bacillota</taxon>
        <taxon>Clostridia</taxon>
        <taxon>Lachnospirales</taxon>
        <taxon>Lachnospiraceae</taxon>
        <taxon>Jutongia</taxon>
    </lineage>
</organism>
<comment type="caution">
    <text evidence="1">The sequence shown here is derived from an EMBL/GenBank/DDBJ whole genome shotgun (WGS) entry which is preliminary data.</text>
</comment>
<evidence type="ECO:0000313" key="1">
    <source>
        <dbReference type="EMBL" id="MBC8556221.1"/>
    </source>
</evidence>
<name>A0ABR7MQZ2_9FIRM</name>
<sequence>MAQRKYQIDKEHMAKLALVGAIAENGRQVGRGLNNIAESNRDRMHYW</sequence>
<reference evidence="1 2" key="1">
    <citation type="submission" date="2020-08" db="EMBL/GenBank/DDBJ databases">
        <title>Genome public.</title>
        <authorList>
            <person name="Liu C."/>
            <person name="Sun Q."/>
        </authorList>
    </citation>
    <scope>NUCLEOTIDE SEQUENCE [LARGE SCALE GENOMIC DNA]</scope>
    <source>
        <strain evidence="1 2">BX3</strain>
    </source>
</reference>
<accession>A0ABR7MQZ2</accession>
<protein>
    <recommendedName>
        <fullName evidence="3">Transposase</fullName>
    </recommendedName>
</protein>